<reference evidence="2 3" key="1">
    <citation type="submission" date="2020-08" db="EMBL/GenBank/DDBJ databases">
        <title>Genomic Encyclopedia of Type Strains, Phase IV (KMG-IV): sequencing the most valuable type-strain genomes for metagenomic binning, comparative biology and taxonomic classification.</title>
        <authorList>
            <person name="Goeker M."/>
        </authorList>
    </citation>
    <scope>NUCLEOTIDE SEQUENCE [LARGE SCALE GENOMIC DNA]</scope>
    <source>
        <strain evidence="2 3">DSM 23562</strain>
    </source>
</reference>
<keyword evidence="3" id="KW-1185">Reference proteome</keyword>
<dbReference type="RefSeq" id="WP_184203707.1">
    <property type="nucleotide sequence ID" value="NZ_JACHGW010000007.1"/>
</dbReference>
<protein>
    <submittedName>
        <fullName evidence="2">Uncharacterized protein</fullName>
    </submittedName>
</protein>
<keyword evidence="1" id="KW-1133">Transmembrane helix</keyword>
<organism evidence="2 3">
    <name type="scientific">Armatimonas rosea</name>
    <dbReference type="NCBI Taxonomy" id="685828"/>
    <lineage>
        <taxon>Bacteria</taxon>
        <taxon>Bacillati</taxon>
        <taxon>Armatimonadota</taxon>
        <taxon>Armatimonadia</taxon>
        <taxon>Armatimonadales</taxon>
        <taxon>Armatimonadaceae</taxon>
        <taxon>Armatimonas</taxon>
    </lineage>
</organism>
<gene>
    <name evidence="2" type="ORF">HNQ39_005454</name>
</gene>
<dbReference type="EMBL" id="JACHGW010000007">
    <property type="protein sequence ID" value="MBB6053619.1"/>
    <property type="molecule type" value="Genomic_DNA"/>
</dbReference>
<evidence type="ECO:0000313" key="3">
    <source>
        <dbReference type="Proteomes" id="UP000520814"/>
    </source>
</evidence>
<proteinExistence type="predicted"/>
<dbReference type="Proteomes" id="UP000520814">
    <property type="component" value="Unassembled WGS sequence"/>
</dbReference>
<keyword evidence="1" id="KW-0812">Transmembrane</keyword>
<sequence>MRDAREFSARTGEAMRWFIFTFAVLLPWISFVMLGPWVTIVCAVLSVGFWLWWVYPPVGLNRQPLTWVFTFGLIILCATALLLAAEELQTPYHGPF</sequence>
<feature type="transmembrane region" description="Helical" evidence="1">
    <location>
        <begin position="20"/>
        <end position="53"/>
    </location>
</feature>
<evidence type="ECO:0000313" key="2">
    <source>
        <dbReference type="EMBL" id="MBB6053619.1"/>
    </source>
</evidence>
<comment type="caution">
    <text evidence="2">The sequence shown here is derived from an EMBL/GenBank/DDBJ whole genome shotgun (WGS) entry which is preliminary data.</text>
</comment>
<feature type="transmembrane region" description="Helical" evidence="1">
    <location>
        <begin position="65"/>
        <end position="85"/>
    </location>
</feature>
<accession>A0A7W9SWQ8</accession>
<dbReference type="AlphaFoldDB" id="A0A7W9SWQ8"/>
<keyword evidence="1" id="KW-0472">Membrane</keyword>
<evidence type="ECO:0000256" key="1">
    <source>
        <dbReference type="SAM" id="Phobius"/>
    </source>
</evidence>
<name>A0A7W9SWQ8_ARMRO</name>